<dbReference type="PANTHER" id="PTHR30390:SF6">
    <property type="entry name" value="DNAA INITIATOR-ASSOCIATING PROTEIN DIAA"/>
    <property type="match status" value="1"/>
</dbReference>
<dbReference type="GO" id="GO:0097367">
    <property type="term" value="F:carbohydrate derivative binding"/>
    <property type="evidence" value="ECO:0007669"/>
    <property type="project" value="InterPro"/>
</dbReference>
<dbReference type="CDD" id="cd05006">
    <property type="entry name" value="SIS_GmhA"/>
    <property type="match status" value="1"/>
</dbReference>
<comment type="caution">
    <text evidence="2">The sequence shown here is derived from an EMBL/GenBank/DDBJ whole genome shotgun (WGS) entry which is preliminary data.</text>
</comment>
<dbReference type="PROSITE" id="PS51464">
    <property type="entry name" value="SIS"/>
    <property type="match status" value="1"/>
</dbReference>
<evidence type="ECO:0000313" key="3">
    <source>
        <dbReference type="Proteomes" id="UP000248724"/>
    </source>
</evidence>
<sequence length="213" mass="22000">MGMMAVMSSAGSATDVDLAFLRDGVAARCTAGDAYFAAVAQELAECAAAMADRFFAGATLLVFGSGAGATDAQHNSVEYVHPVLPGCRALPALSLTNDVSTVTGILGGNAPLEVYAHQLRVLGRPGDIALAFLTSVDDAAAVRGLRAAGEGAMLTIALSTGAEGVSSVAATHTFHVDSEDPLVAQELHLATYHMLWELTHIVLNHRGIAEVRR</sequence>
<proteinExistence type="predicted"/>
<feature type="domain" description="SIS" evidence="1">
    <location>
        <begin position="50"/>
        <end position="205"/>
    </location>
</feature>
<evidence type="ECO:0000259" key="1">
    <source>
        <dbReference type="PROSITE" id="PS51464"/>
    </source>
</evidence>
<dbReference type="InterPro" id="IPR035461">
    <property type="entry name" value="GmhA/DiaA"/>
</dbReference>
<dbReference type="GO" id="GO:0016853">
    <property type="term" value="F:isomerase activity"/>
    <property type="evidence" value="ECO:0007669"/>
    <property type="project" value="UniProtKB-KW"/>
</dbReference>
<dbReference type="InterPro" id="IPR050099">
    <property type="entry name" value="SIS_GmhA/DiaA_subfam"/>
</dbReference>
<organism evidence="2 3">
    <name type="scientific">Candidatus Aeolococcus gillhamiae</name>
    <dbReference type="NCBI Taxonomy" id="3127015"/>
    <lineage>
        <taxon>Bacteria</taxon>
        <taxon>Bacillati</taxon>
        <taxon>Candidatus Dormiibacterota</taxon>
        <taxon>Candidatus Dormibacteria</taxon>
        <taxon>Candidatus Aeolococcales</taxon>
        <taxon>Candidatus Aeolococcaceae</taxon>
        <taxon>Candidatus Aeolococcus</taxon>
    </lineage>
</organism>
<dbReference type="PANTHER" id="PTHR30390">
    <property type="entry name" value="SEDOHEPTULOSE 7-PHOSPHATE ISOMERASE / DNAA INITIATOR-ASSOCIATING FACTOR FOR REPLICATION INITIATION"/>
    <property type="match status" value="1"/>
</dbReference>
<dbReference type="Gene3D" id="3.40.50.10490">
    <property type="entry name" value="Glucose-6-phosphate isomerase like protein, domain 1"/>
    <property type="match status" value="1"/>
</dbReference>
<evidence type="ECO:0000313" key="2">
    <source>
        <dbReference type="EMBL" id="PZR78092.1"/>
    </source>
</evidence>
<dbReference type="InterPro" id="IPR001347">
    <property type="entry name" value="SIS_dom"/>
</dbReference>
<dbReference type="EMBL" id="QHBU01000269">
    <property type="protein sequence ID" value="PZR78092.1"/>
    <property type="molecule type" value="Genomic_DNA"/>
</dbReference>
<protein>
    <submittedName>
        <fullName evidence="2">Phosphoheptose isomerase</fullName>
    </submittedName>
</protein>
<dbReference type="InterPro" id="IPR046348">
    <property type="entry name" value="SIS_dom_sf"/>
</dbReference>
<dbReference type="AlphaFoldDB" id="A0A2W5YYS1"/>
<dbReference type="Pfam" id="PF13580">
    <property type="entry name" value="SIS_2"/>
    <property type="match status" value="1"/>
</dbReference>
<reference evidence="2 3" key="1">
    <citation type="journal article" date="2017" name="Nature">
        <title>Atmospheric trace gases support primary production in Antarctic desert surface soil.</title>
        <authorList>
            <person name="Ji M."/>
            <person name="Greening C."/>
            <person name="Vanwonterghem I."/>
            <person name="Carere C.R."/>
            <person name="Bay S.K."/>
            <person name="Steen J.A."/>
            <person name="Montgomery K."/>
            <person name="Lines T."/>
            <person name="Beardall J."/>
            <person name="van Dorst J."/>
            <person name="Snape I."/>
            <person name="Stott M.B."/>
            <person name="Hugenholtz P."/>
            <person name="Ferrari B.C."/>
        </authorList>
    </citation>
    <scope>NUCLEOTIDE SEQUENCE [LARGE SCALE GENOMIC DNA]</scope>
    <source>
        <strain evidence="2">RRmetagenome_bin12</strain>
    </source>
</reference>
<name>A0A2W5YYS1_9BACT</name>
<dbReference type="Proteomes" id="UP000248724">
    <property type="component" value="Unassembled WGS sequence"/>
</dbReference>
<keyword evidence="2" id="KW-0413">Isomerase</keyword>
<dbReference type="SUPFAM" id="SSF53697">
    <property type="entry name" value="SIS domain"/>
    <property type="match status" value="1"/>
</dbReference>
<dbReference type="GO" id="GO:1901135">
    <property type="term" value="P:carbohydrate derivative metabolic process"/>
    <property type="evidence" value="ECO:0007669"/>
    <property type="project" value="InterPro"/>
</dbReference>
<gene>
    <name evidence="2" type="ORF">DLM65_14010</name>
</gene>
<accession>A0A2W5YYS1</accession>